<protein>
    <recommendedName>
        <fullName evidence="4">LuxR family transcriptional regulator</fullName>
    </recommendedName>
</protein>
<gene>
    <name evidence="2" type="ORF">GCM10009733_101960</name>
</gene>
<dbReference type="RefSeq" id="WP_346114436.1">
    <property type="nucleotide sequence ID" value="NZ_BAAAMU010000163.1"/>
</dbReference>
<keyword evidence="3" id="KW-1185">Reference proteome</keyword>
<evidence type="ECO:0000313" key="2">
    <source>
        <dbReference type="EMBL" id="GAA1689118.1"/>
    </source>
</evidence>
<dbReference type="EMBL" id="BAAAMU010000163">
    <property type="protein sequence ID" value="GAA1689118.1"/>
    <property type="molecule type" value="Genomic_DNA"/>
</dbReference>
<comment type="caution">
    <text evidence="2">The sequence shown here is derived from an EMBL/GenBank/DDBJ whole genome shotgun (WGS) entry which is preliminary data.</text>
</comment>
<organism evidence="2 3">
    <name type="scientific">Nonomuraea maheshkhaliensis</name>
    <dbReference type="NCBI Taxonomy" id="419590"/>
    <lineage>
        <taxon>Bacteria</taxon>
        <taxon>Bacillati</taxon>
        <taxon>Actinomycetota</taxon>
        <taxon>Actinomycetes</taxon>
        <taxon>Streptosporangiales</taxon>
        <taxon>Streptosporangiaceae</taxon>
        <taxon>Nonomuraea</taxon>
    </lineage>
</organism>
<feature type="compositionally biased region" description="Basic and acidic residues" evidence="1">
    <location>
        <begin position="817"/>
        <end position="832"/>
    </location>
</feature>
<feature type="region of interest" description="Disordered" evidence="1">
    <location>
        <begin position="629"/>
        <end position="679"/>
    </location>
</feature>
<proteinExistence type="predicted"/>
<sequence length="862" mass="90686">MLASPAARLREHGGARRVVIGVDDAHLLDTGSAAVLDHLVAQRLAFVVATLRTGAPVPETITRLWKDGQVPWLDLASLPQPVVDRLLDHVLDGAVDGVTRRRLRELALGIPLALRELLTTAITGRTLRRRHGVWHLTGGYRPQGAIRQVLADRLRPLGPRTPELLELLACGEPLPYALLARLVDQASVDEAEAHGLAEAERAGDRGGVRLAHPLYAEVLRARMSPAHARRLWWCLAGALLDPPLRRRDDLLRAALWQVEGGAVVRPEVVRIGARQAVNRADLALAERLARAARQAAPSAEADALLAEVLEYRGRSAEAAAVLPERPPRDDDELLAWALVRAETRYWGEGDAVAAERTLDLLRGRPGEGPAEGIRSWILLFDGRCAATVELAERLTAPGAAAGDQPAIWACAAATAAAARLGRAADADRFHRHGLALAEANQAELPWGLVQLGIARSLAYLALGELDAAWQVADEGYRQVLEGQSPMMSAGHVGFRGLVECAQGRTAEAGRSLREAMTALDGRDTLRLTHLFTAGLATACALEGAAGEARAWLERADRSGNGSNRLFAPWVALADAWTSSAEGRHAEAVRTARFAADLADGLGLPSVEATARHDVLRLIGPGVLDGNGVSDRHGVLDGSGVSDRHGVLDGRGGRSEPGRQSRPGGPGEAVEPGGADRRDGPLDALLEVRLDTPLGRALAAAARGLANADGDALSEATDALARTGHHLLATETATCAARAYEAAGLSEQAEGARRRAAGLRTRCQAAVTPLLTGVPERAQPATTVPDDGPDGAQPATTVPDDGPDGAQPATTLPGDGLEGARHDAAPLDDDPGRAGHGVGRLGEGTEPARRDAGVLAAHPRTSR</sequence>
<evidence type="ECO:0000313" key="3">
    <source>
        <dbReference type="Proteomes" id="UP001500064"/>
    </source>
</evidence>
<feature type="region of interest" description="Disordered" evidence="1">
    <location>
        <begin position="769"/>
        <end position="862"/>
    </location>
</feature>
<reference evidence="3" key="1">
    <citation type="journal article" date="2019" name="Int. J. Syst. Evol. Microbiol.">
        <title>The Global Catalogue of Microorganisms (GCM) 10K type strain sequencing project: providing services to taxonomists for standard genome sequencing and annotation.</title>
        <authorList>
            <consortium name="The Broad Institute Genomics Platform"/>
            <consortium name="The Broad Institute Genome Sequencing Center for Infectious Disease"/>
            <person name="Wu L."/>
            <person name="Ma J."/>
        </authorList>
    </citation>
    <scope>NUCLEOTIDE SEQUENCE [LARGE SCALE GENOMIC DNA]</scope>
    <source>
        <strain evidence="3">JCM 13929</strain>
    </source>
</reference>
<accession>A0ABP4TJU4</accession>
<evidence type="ECO:0008006" key="4">
    <source>
        <dbReference type="Google" id="ProtNLM"/>
    </source>
</evidence>
<name>A0ABP4TJU4_9ACTN</name>
<dbReference type="Proteomes" id="UP001500064">
    <property type="component" value="Unassembled WGS sequence"/>
</dbReference>
<evidence type="ECO:0000256" key="1">
    <source>
        <dbReference type="SAM" id="MobiDB-lite"/>
    </source>
</evidence>
<feature type="compositionally biased region" description="Basic and acidic residues" evidence="1">
    <location>
        <begin position="641"/>
        <end position="658"/>
    </location>
</feature>